<dbReference type="EMBL" id="JTDE01002046">
    <property type="protein sequence ID" value="KAF7257951.1"/>
    <property type="molecule type" value="Genomic_DNA"/>
</dbReference>
<dbReference type="GO" id="GO:0005737">
    <property type="term" value="C:cytoplasm"/>
    <property type="evidence" value="ECO:0007669"/>
    <property type="project" value="TreeGrafter"/>
</dbReference>
<protein>
    <recommendedName>
        <fullName evidence="2">DJ-1/PfpI domain-containing protein</fullName>
    </recommendedName>
</protein>
<dbReference type="AlphaFoldDB" id="A0A8S9YYC1"/>
<dbReference type="Pfam" id="PF01965">
    <property type="entry name" value="DJ-1_PfpI"/>
    <property type="match status" value="1"/>
</dbReference>
<sequence length="128" mass="13734">MIKVFSFFRICALLTFTSRAVVAQKTNVIIVLAPGFEELEAITVADVLKNSGANVTLAGLSGTFENFVLGAHGISLGIQTTLESHEPNYFDMIVFPGGPNGVKSMKKSNQLETFFRRYLSGSVGAGTL</sequence>
<dbReference type="SUPFAM" id="SSF52317">
    <property type="entry name" value="Class I glutamine amidotransferase-like"/>
    <property type="match status" value="1"/>
</dbReference>
<evidence type="ECO:0000256" key="1">
    <source>
        <dbReference type="SAM" id="SignalP"/>
    </source>
</evidence>
<name>A0A8S9YYC1_9TREM</name>
<dbReference type="Gene3D" id="3.40.50.880">
    <property type="match status" value="1"/>
</dbReference>
<reference evidence="3" key="1">
    <citation type="submission" date="2019-07" db="EMBL/GenBank/DDBJ databases">
        <title>Annotation for the trematode Paragonimus miyazaki's.</title>
        <authorList>
            <person name="Choi Y.-J."/>
        </authorList>
    </citation>
    <scope>NUCLEOTIDE SEQUENCE</scope>
    <source>
        <strain evidence="3">Japan</strain>
    </source>
</reference>
<dbReference type="InterPro" id="IPR050325">
    <property type="entry name" value="Prot/Nucl_acid_deglycase"/>
</dbReference>
<dbReference type="OrthoDB" id="543156at2759"/>
<dbReference type="InterPro" id="IPR029062">
    <property type="entry name" value="Class_I_gatase-like"/>
</dbReference>
<evidence type="ECO:0000259" key="2">
    <source>
        <dbReference type="Pfam" id="PF01965"/>
    </source>
</evidence>
<organism evidence="3 4">
    <name type="scientific">Paragonimus skrjabini miyazakii</name>
    <dbReference type="NCBI Taxonomy" id="59628"/>
    <lineage>
        <taxon>Eukaryota</taxon>
        <taxon>Metazoa</taxon>
        <taxon>Spiralia</taxon>
        <taxon>Lophotrochozoa</taxon>
        <taxon>Platyhelminthes</taxon>
        <taxon>Trematoda</taxon>
        <taxon>Digenea</taxon>
        <taxon>Plagiorchiida</taxon>
        <taxon>Troglotremata</taxon>
        <taxon>Troglotrematidae</taxon>
        <taxon>Paragonimus</taxon>
    </lineage>
</organism>
<proteinExistence type="predicted"/>
<feature type="domain" description="DJ-1/PfpI" evidence="2">
    <location>
        <begin position="28"/>
        <end position="119"/>
    </location>
</feature>
<feature type="signal peptide" evidence="1">
    <location>
        <begin position="1"/>
        <end position="23"/>
    </location>
</feature>
<accession>A0A8S9YYC1</accession>
<dbReference type="PANTHER" id="PTHR48094:SF12">
    <property type="entry name" value="PARKINSON DISEASE PROTEIN 7 HOMOLOG"/>
    <property type="match status" value="1"/>
</dbReference>
<keyword evidence="4" id="KW-1185">Reference proteome</keyword>
<dbReference type="InterPro" id="IPR002818">
    <property type="entry name" value="DJ-1/PfpI"/>
</dbReference>
<keyword evidence="1" id="KW-0732">Signal</keyword>
<dbReference type="Proteomes" id="UP000822476">
    <property type="component" value="Unassembled WGS sequence"/>
</dbReference>
<comment type="caution">
    <text evidence="3">The sequence shown here is derived from an EMBL/GenBank/DDBJ whole genome shotgun (WGS) entry which is preliminary data.</text>
</comment>
<gene>
    <name evidence="3" type="ORF">EG68_04469</name>
</gene>
<evidence type="ECO:0000313" key="4">
    <source>
        <dbReference type="Proteomes" id="UP000822476"/>
    </source>
</evidence>
<evidence type="ECO:0000313" key="3">
    <source>
        <dbReference type="EMBL" id="KAF7257951.1"/>
    </source>
</evidence>
<feature type="chain" id="PRO_5035723216" description="DJ-1/PfpI domain-containing protein" evidence="1">
    <location>
        <begin position="24"/>
        <end position="128"/>
    </location>
</feature>
<dbReference type="PANTHER" id="PTHR48094">
    <property type="entry name" value="PROTEIN/NUCLEIC ACID DEGLYCASE DJ-1-RELATED"/>
    <property type="match status" value="1"/>
</dbReference>